<keyword evidence="2" id="KW-0418">Kinase</keyword>
<evidence type="ECO:0000256" key="2">
    <source>
        <dbReference type="ARBA" id="ARBA00022527"/>
    </source>
</evidence>
<evidence type="ECO:0000313" key="6">
    <source>
        <dbReference type="Proteomes" id="UP001054252"/>
    </source>
</evidence>
<keyword evidence="2" id="KW-0723">Serine/threonine-protein kinase</keyword>
<dbReference type="Gene3D" id="1.10.510.10">
    <property type="entry name" value="Transferase(Phosphotransferase) domain 1"/>
    <property type="match status" value="1"/>
</dbReference>
<proteinExistence type="predicted"/>
<comment type="subcellular location">
    <subcellularLocation>
        <location evidence="1">Membrane</location>
    </subcellularLocation>
</comment>
<keyword evidence="2" id="KW-0808">Transferase</keyword>
<dbReference type="AlphaFoldDB" id="A0AAV5LRS9"/>
<accession>A0AAV5LRS9</accession>
<evidence type="ECO:0000313" key="5">
    <source>
        <dbReference type="EMBL" id="GKV40126.1"/>
    </source>
</evidence>
<evidence type="ECO:0000256" key="3">
    <source>
        <dbReference type="ARBA" id="ARBA00023136"/>
    </source>
</evidence>
<name>A0AAV5LRS9_9ROSI</name>
<protein>
    <recommendedName>
        <fullName evidence="4">Serine-threonine/tyrosine-protein kinase catalytic domain-containing protein</fullName>
    </recommendedName>
</protein>
<dbReference type="Pfam" id="PF07714">
    <property type="entry name" value="PK_Tyr_Ser-Thr"/>
    <property type="match status" value="1"/>
</dbReference>
<dbReference type="SUPFAM" id="SSF56112">
    <property type="entry name" value="Protein kinase-like (PK-like)"/>
    <property type="match status" value="1"/>
</dbReference>
<reference evidence="5 6" key="1">
    <citation type="journal article" date="2021" name="Commun. Biol.">
        <title>The genome of Shorea leprosula (Dipterocarpaceae) highlights the ecological relevance of drought in aseasonal tropical rainforests.</title>
        <authorList>
            <person name="Ng K.K.S."/>
            <person name="Kobayashi M.J."/>
            <person name="Fawcett J.A."/>
            <person name="Hatakeyama M."/>
            <person name="Paape T."/>
            <person name="Ng C.H."/>
            <person name="Ang C.C."/>
            <person name="Tnah L.H."/>
            <person name="Lee C.T."/>
            <person name="Nishiyama T."/>
            <person name="Sese J."/>
            <person name="O'Brien M.J."/>
            <person name="Copetti D."/>
            <person name="Mohd Noor M.I."/>
            <person name="Ong R.C."/>
            <person name="Putra M."/>
            <person name="Sireger I.Z."/>
            <person name="Indrioko S."/>
            <person name="Kosugi Y."/>
            <person name="Izuno A."/>
            <person name="Isagi Y."/>
            <person name="Lee S.L."/>
            <person name="Shimizu K.K."/>
        </authorList>
    </citation>
    <scope>NUCLEOTIDE SEQUENCE [LARGE SCALE GENOMIC DNA]</scope>
    <source>
        <strain evidence="5">214</strain>
    </source>
</reference>
<evidence type="ECO:0000259" key="4">
    <source>
        <dbReference type="Pfam" id="PF07714"/>
    </source>
</evidence>
<dbReference type="GO" id="GO:0016020">
    <property type="term" value="C:membrane"/>
    <property type="evidence" value="ECO:0007669"/>
    <property type="project" value="UniProtKB-SubCell"/>
</dbReference>
<dbReference type="PANTHER" id="PTHR47985:SF4">
    <property type="entry name" value="SERINE_THREONINE-PROTEIN KINASE PBL27"/>
    <property type="match status" value="1"/>
</dbReference>
<dbReference type="InterPro" id="IPR011009">
    <property type="entry name" value="Kinase-like_dom_sf"/>
</dbReference>
<organism evidence="5 6">
    <name type="scientific">Rubroshorea leprosula</name>
    <dbReference type="NCBI Taxonomy" id="152421"/>
    <lineage>
        <taxon>Eukaryota</taxon>
        <taxon>Viridiplantae</taxon>
        <taxon>Streptophyta</taxon>
        <taxon>Embryophyta</taxon>
        <taxon>Tracheophyta</taxon>
        <taxon>Spermatophyta</taxon>
        <taxon>Magnoliopsida</taxon>
        <taxon>eudicotyledons</taxon>
        <taxon>Gunneridae</taxon>
        <taxon>Pentapetalae</taxon>
        <taxon>rosids</taxon>
        <taxon>malvids</taxon>
        <taxon>Malvales</taxon>
        <taxon>Dipterocarpaceae</taxon>
        <taxon>Rubroshorea</taxon>
    </lineage>
</organism>
<evidence type="ECO:0000256" key="1">
    <source>
        <dbReference type="ARBA" id="ARBA00004370"/>
    </source>
</evidence>
<dbReference type="GO" id="GO:0004674">
    <property type="term" value="F:protein serine/threonine kinase activity"/>
    <property type="evidence" value="ECO:0007669"/>
    <property type="project" value="UniProtKB-KW"/>
</dbReference>
<keyword evidence="6" id="KW-1185">Reference proteome</keyword>
<dbReference type="EMBL" id="BPVZ01000139">
    <property type="protein sequence ID" value="GKV40126.1"/>
    <property type="molecule type" value="Genomic_DNA"/>
</dbReference>
<gene>
    <name evidence="5" type="ORF">SLEP1_g47795</name>
</gene>
<dbReference type="InterPro" id="IPR001245">
    <property type="entry name" value="Ser-Thr/Tyr_kinase_cat_dom"/>
</dbReference>
<feature type="domain" description="Serine-threonine/tyrosine-protein kinase catalytic" evidence="4">
    <location>
        <begin position="10"/>
        <end position="62"/>
    </location>
</feature>
<comment type="caution">
    <text evidence="5">The sequence shown here is derived from an EMBL/GenBank/DDBJ whole genome shotgun (WGS) entry which is preliminary data.</text>
</comment>
<sequence length="158" mass="17427">MPMQSRAMETYGYCAPEYSGLGQLISKADVYSFGVVLLELITGRRASDTTRPIDEQNLVTWVAGSQCSHQATKAAGNHMTATAARSHMKKVLLYAAKTLRSLRRRAAEDQRMVKLQLIEIVAENHMMEVNAQAQTGKAEGDSENEVLLMRATARKVLA</sequence>
<dbReference type="PANTHER" id="PTHR47985">
    <property type="entry name" value="OS07G0668900 PROTEIN"/>
    <property type="match status" value="1"/>
</dbReference>
<dbReference type="Proteomes" id="UP001054252">
    <property type="component" value="Unassembled WGS sequence"/>
</dbReference>
<keyword evidence="3" id="KW-0472">Membrane</keyword>